<organism evidence="16 17">
    <name type="scientific">Paragonimus westermani</name>
    <dbReference type="NCBI Taxonomy" id="34504"/>
    <lineage>
        <taxon>Eukaryota</taxon>
        <taxon>Metazoa</taxon>
        <taxon>Spiralia</taxon>
        <taxon>Lophotrochozoa</taxon>
        <taxon>Platyhelminthes</taxon>
        <taxon>Trematoda</taxon>
        <taxon>Digenea</taxon>
        <taxon>Plagiorchiida</taxon>
        <taxon>Troglotremata</taxon>
        <taxon>Troglotrematidae</taxon>
        <taxon>Paragonimus</taxon>
    </lineage>
</organism>
<evidence type="ECO:0000256" key="5">
    <source>
        <dbReference type="ARBA" id="ARBA00022737"/>
    </source>
</evidence>
<keyword evidence="9" id="KW-0805">Transcription regulation</keyword>
<dbReference type="InterPro" id="IPR011011">
    <property type="entry name" value="Znf_FYVE_PHD"/>
</dbReference>
<comment type="similarity">
    <text evidence="2">Belongs to the SAYP family.</text>
</comment>
<evidence type="ECO:0000256" key="4">
    <source>
        <dbReference type="ARBA" id="ARBA00022723"/>
    </source>
</evidence>
<feature type="region of interest" description="Disordered" evidence="14">
    <location>
        <begin position="525"/>
        <end position="735"/>
    </location>
</feature>
<dbReference type="InterPro" id="IPR013083">
    <property type="entry name" value="Znf_RING/FYVE/PHD"/>
</dbReference>
<dbReference type="OrthoDB" id="1903104at2759"/>
<dbReference type="Proteomes" id="UP000699462">
    <property type="component" value="Unassembled WGS sequence"/>
</dbReference>
<evidence type="ECO:0000256" key="13">
    <source>
        <dbReference type="SAM" id="Coils"/>
    </source>
</evidence>
<comment type="subcellular location">
    <subcellularLocation>
        <location evidence="1">Nucleus</location>
    </subcellularLocation>
</comment>
<dbReference type="InterPro" id="IPR019787">
    <property type="entry name" value="Znf_PHD-finger"/>
</dbReference>
<evidence type="ECO:0000256" key="7">
    <source>
        <dbReference type="ARBA" id="ARBA00022833"/>
    </source>
</evidence>
<feature type="compositionally biased region" description="Basic and acidic residues" evidence="14">
    <location>
        <begin position="355"/>
        <end position="383"/>
    </location>
</feature>
<accession>A0A8T0DT92</accession>
<keyword evidence="13" id="KW-0175">Coiled coil</keyword>
<dbReference type="GO" id="GO:0008270">
    <property type="term" value="F:zinc ion binding"/>
    <property type="evidence" value="ECO:0007669"/>
    <property type="project" value="UniProtKB-KW"/>
</dbReference>
<feature type="compositionally biased region" description="Basic residues" evidence="14">
    <location>
        <begin position="565"/>
        <end position="574"/>
    </location>
</feature>
<feature type="compositionally biased region" description="Polar residues" evidence="14">
    <location>
        <begin position="595"/>
        <end position="606"/>
    </location>
</feature>
<keyword evidence="11" id="KW-0539">Nucleus</keyword>
<evidence type="ECO:0000256" key="2">
    <source>
        <dbReference type="ARBA" id="ARBA00006097"/>
    </source>
</evidence>
<evidence type="ECO:0000256" key="9">
    <source>
        <dbReference type="ARBA" id="ARBA00023015"/>
    </source>
</evidence>
<dbReference type="InterPro" id="IPR001965">
    <property type="entry name" value="Znf_PHD"/>
</dbReference>
<dbReference type="SUPFAM" id="SSF57903">
    <property type="entry name" value="FYVE/PHD zinc finger"/>
    <property type="match status" value="2"/>
</dbReference>
<evidence type="ECO:0000313" key="17">
    <source>
        <dbReference type="Proteomes" id="UP000699462"/>
    </source>
</evidence>
<proteinExistence type="inferred from homology"/>
<evidence type="ECO:0000256" key="14">
    <source>
        <dbReference type="SAM" id="MobiDB-lite"/>
    </source>
</evidence>
<keyword evidence="7" id="KW-0862">Zinc</keyword>
<evidence type="ECO:0000313" key="16">
    <source>
        <dbReference type="EMBL" id="KAF8570556.1"/>
    </source>
</evidence>
<dbReference type="AlphaFoldDB" id="A0A8T0DT92"/>
<dbReference type="PANTHER" id="PTHR45888:SF4">
    <property type="entry name" value="PHD FINGER PROTEIN 10"/>
    <property type="match status" value="1"/>
</dbReference>
<dbReference type="GO" id="GO:0007399">
    <property type="term" value="P:nervous system development"/>
    <property type="evidence" value="ECO:0007669"/>
    <property type="project" value="UniProtKB-KW"/>
</dbReference>
<keyword evidence="8" id="KW-0524">Neurogenesis</keyword>
<evidence type="ECO:0000256" key="10">
    <source>
        <dbReference type="ARBA" id="ARBA00023163"/>
    </source>
</evidence>
<keyword evidence="5" id="KW-0677">Repeat</keyword>
<dbReference type="PROSITE" id="PS01359">
    <property type="entry name" value="ZF_PHD_1"/>
    <property type="match status" value="1"/>
</dbReference>
<dbReference type="GO" id="GO:0071564">
    <property type="term" value="C:npBAF complex"/>
    <property type="evidence" value="ECO:0007669"/>
    <property type="project" value="InterPro"/>
</dbReference>
<keyword evidence="10" id="KW-0804">Transcription</keyword>
<dbReference type="CDD" id="cd15528">
    <property type="entry name" value="PHD1_PHF10"/>
    <property type="match status" value="1"/>
</dbReference>
<evidence type="ECO:0000256" key="8">
    <source>
        <dbReference type="ARBA" id="ARBA00022902"/>
    </source>
</evidence>
<feature type="coiled-coil region" evidence="13">
    <location>
        <begin position="192"/>
        <end position="219"/>
    </location>
</feature>
<feature type="compositionally biased region" description="Basic residues" evidence="14">
    <location>
        <begin position="629"/>
        <end position="640"/>
    </location>
</feature>
<dbReference type="EMBL" id="JTDF01001054">
    <property type="protein sequence ID" value="KAF8570556.1"/>
    <property type="molecule type" value="Genomic_DNA"/>
</dbReference>
<dbReference type="InterPro" id="IPR038045">
    <property type="entry name" value="PHF10_PHD_finger_1"/>
</dbReference>
<dbReference type="InterPro" id="IPR019786">
    <property type="entry name" value="Zinc_finger_PHD-type_CS"/>
</dbReference>
<keyword evidence="17" id="KW-1185">Reference proteome</keyword>
<keyword evidence="4" id="KW-0479">Metal-binding</keyword>
<feature type="compositionally biased region" description="Polar residues" evidence="14">
    <location>
        <begin position="384"/>
        <end position="401"/>
    </location>
</feature>
<dbReference type="CDD" id="cd15529">
    <property type="entry name" value="PHD2_PHF10"/>
    <property type="match status" value="1"/>
</dbReference>
<feature type="region of interest" description="Disordered" evidence="14">
    <location>
        <begin position="333"/>
        <end position="420"/>
    </location>
</feature>
<comment type="caution">
    <text evidence="16">The sequence shown here is derived from an EMBL/GenBank/DDBJ whole genome shotgun (WGS) entry which is preliminary data.</text>
</comment>
<dbReference type="Gene3D" id="3.30.40.10">
    <property type="entry name" value="Zinc/RING finger domain, C3HC4 (zinc finger)"/>
    <property type="match status" value="1"/>
</dbReference>
<reference evidence="16 17" key="1">
    <citation type="submission" date="2019-07" db="EMBL/GenBank/DDBJ databases">
        <title>Annotation for the trematode Paragonimus westermani.</title>
        <authorList>
            <person name="Choi Y.-J."/>
        </authorList>
    </citation>
    <scope>NUCLEOTIDE SEQUENCE [LARGE SCALE GENOMIC DNA]</scope>
    <source>
        <strain evidence="16">180907_Pwestermani</strain>
    </source>
</reference>
<evidence type="ECO:0000256" key="3">
    <source>
        <dbReference type="ARBA" id="ARBA00016995"/>
    </source>
</evidence>
<dbReference type="PANTHER" id="PTHR45888">
    <property type="entry name" value="HL01030P-RELATED"/>
    <property type="match status" value="1"/>
</dbReference>
<evidence type="ECO:0000259" key="15">
    <source>
        <dbReference type="PROSITE" id="PS50016"/>
    </source>
</evidence>
<feature type="compositionally biased region" description="Basic residues" evidence="14">
    <location>
        <begin position="525"/>
        <end position="549"/>
    </location>
</feature>
<evidence type="ECO:0000256" key="1">
    <source>
        <dbReference type="ARBA" id="ARBA00004123"/>
    </source>
</evidence>
<protein>
    <recommendedName>
        <fullName evidence="3">PHD finger protein 10</fullName>
    </recommendedName>
</protein>
<dbReference type="PROSITE" id="PS50016">
    <property type="entry name" value="ZF_PHD_2"/>
    <property type="match status" value="1"/>
</dbReference>
<feature type="domain" description="PHD-type" evidence="15">
    <location>
        <begin position="467"/>
        <end position="518"/>
    </location>
</feature>
<feature type="compositionally biased region" description="Basic and acidic residues" evidence="14">
    <location>
        <begin position="720"/>
        <end position="735"/>
    </location>
</feature>
<evidence type="ECO:0000256" key="6">
    <source>
        <dbReference type="ARBA" id="ARBA00022771"/>
    </source>
</evidence>
<sequence>MRYLLYFQIMDRLDSDFLLSDMENSMDTLPDTPLTKCVEIDLDTNSGQGDSQPGIVNSLTVNRRDSRIKPETMLSRVGSFASLTDTVSIDDIFEYDWADSDSESPNEKHKESYVVQELLADYLKIKSFKRKYPDLARRTMDAYERSWLQQESLVPIGRADLGLTALRTDDVMKLLQSDYPEVHSALSDLFRRRRFQKAVELQKRQYEAARIERGEARAEAARRRALDSAADFNHQLITERFNNRRCYWDLQTMQIHFPQRCYKLLEPRPYPHGAYPVAVIPGQFAEHFEVYTPEQLMHLPLSHCLYSQPTRRHREPPPLPTNLRFGSLQPRAATSVETGVGTANEKVVEVNSNDQKNKIGSDERPHADISVKETRREESHDSRPATSTERPNDSSTSYSQTEADRDPDTGSGNLVKPGDSDSAHCVICKREAQVFIRCSECGQTGHPTCLDISDAMLPSVKSYQWSCMECKRCVECLDSGNEEQMMFCDRCDRGYHVFCVGLVRIPDGRWECPLCTGKPISNRIKRSRASRSYKPRSSHTPKNPRKSRKGFVETVKNSNGVEVKSKRKPRKKKLSSPNDKVTVDAVSGEKPHPNPSSSVDPDQSISEVPVKRKRGRPRLTDVRLTASTTKRRYKPRSPKKPKVDPFDSSPPVTQSASPPAVHSFTSEEEHDKDNSSDKPCETVESLPGGPDRVEPPFEISQEPVKKLSDTVLLPDSVIRTPKEEAVGDTAEKTSD</sequence>
<dbReference type="CDD" id="cd21085">
    <property type="entry name" value="WH_NTD_PHF10"/>
    <property type="match status" value="1"/>
</dbReference>
<gene>
    <name evidence="16" type="ORF">P879_06525</name>
</gene>
<dbReference type="Pfam" id="PF00628">
    <property type="entry name" value="PHD"/>
    <property type="match status" value="2"/>
</dbReference>
<keyword evidence="6 12" id="KW-0863">Zinc-finger</keyword>
<name>A0A8T0DT92_9TREM</name>
<feature type="compositionally biased region" description="Basic and acidic residues" evidence="14">
    <location>
        <begin position="665"/>
        <end position="681"/>
    </location>
</feature>
<evidence type="ECO:0000256" key="12">
    <source>
        <dbReference type="PROSITE-ProRule" id="PRU00146"/>
    </source>
</evidence>
<dbReference type="SMART" id="SM00249">
    <property type="entry name" value="PHD"/>
    <property type="match status" value="2"/>
</dbReference>
<evidence type="ECO:0000256" key="11">
    <source>
        <dbReference type="ARBA" id="ARBA00023242"/>
    </source>
</evidence>